<name>B9JHD5_RHIR8</name>
<proteinExistence type="predicted"/>
<feature type="domain" description="BON" evidence="2">
    <location>
        <begin position="59"/>
        <end position="111"/>
    </location>
</feature>
<evidence type="ECO:0000259" key="2">
    <source>
        <dbReference type="PROSITE" id="PS50914"/>
    </source>
</evidence>
<accession>B9JHD5</accession>
<dbReference type="PROSITE" id="PS50914">
    <property type="entry name" value="BON"/>
    <property type="match status" value="1"/>
</dbReference>
<evidence type="ECO:0000313" key="4">
    <source>
        <dbReference type="Proteomes" id="UP000001600"/>
    </source>
</evidence>
<dbReference type="KEGG" id="ara:Arad_7936"/>
<dbReference type="AlphaFoldDB" id="B9JHD5"/>
<dbReference type="HOGENOM" id="CLU_2152967_0_0_5"/>
<dbReference type="STRING" id="311403.Arad_7936"/>
<organism evidence="3 4">
    <name type="scientific">Rhizobium rhizogenes (strain K84 / ATCC BAA-868)</name>
    <name type="common">Agrobacterium radiobacter</name>
    <dbReference type="NCBI Taxonomy" id="311403"/>
    <lineage>
        <taxon>Bacteria</taxon>
        <taxon>Pseudomonadati</taxon>
        <taxon>Pseudomonadota</taxon>
        <taxon>Alphaproteobacteria</taxon>
        <taxon>Hyphomicrobiales</taxon>
        <taxon>Rhizobiaceae</taxon>
        <taxon>Rhizobium/Agrobacterium group</taxon>
        <taxon>Rhizobium</taxon>
    </lineage>
</organism>
<dbReference type="Proteomes" id="UP000001600">
    <property type="component" value="Chromosome 2"/>
</dbReference>
<sequence length="111" mass="12701">MTRRVLSTQHYRKSISRCRRPQARMEPNVVFLVGICESKPMEGVMQDRPKEHGTSQQRPDAEIRQEIHERLDEDPLLDAGGIFISVIGGRVLIEGSVENDEAKHRAETHSR</sequence>
<dbReference type="eggNOG" id="COG2823">
    <property type="taxonomic scope" value="Bacteria"/>
</dbReference>
<gene>
    <name evidence="3" type="ordered locus">Arad_7936</name>
</gene>
<dbReference type="EMBL" id="CP000629">
    <property type="protein sequence ID" value="ACM29328.1"/>
    <property type="molecule type" value="Genomic_DNA"/>
</dbReference>
<feature type="compositionally biased region" description="Basic and acidic residues" evidence="1">
    <location>
        <begin position="45"/>
        <end position="64"/>
    </location>
</feature>
<dbReference type="Pfam" id="PF04972">
    <property type="entry name" value="BON"/>
    <property type="match status" value="1"/>
</dbReference>
<reference evidence="3 4" key="1">
    <citation type="journal article" date="2009" name="J. Bacteriol.">
        <title>Genome sequences of three Agrobacterium biovars help elucidate the evolution of multichromosome genomes in bacteria.</title>
        <authorList>
            <person name="Slater S.C."/>
            <person name="Goldman B.S."/>
            <person name="Goodner B."/>
            <person name="Setubal J.C."/>
            <person name="Farrand S.K."/>
            <person name="Nester E.W."/>
            <person name="Burr T.J."/>
            <person name="Banta L."/>
            <person name="Dickerman A.W."/>
            <person name="Paulsen I."/>
            <person name="Otten L."/>
            <person name="Suen G."/>
            <person name="Welch R."/>
            <person name="Almeida N.F."/>
            <person name="Arnold F."/>
            <person name="Burton O.T."/>
            <person name="Du Z."/>
            <person name="Ewing A."/>
            <person name="Godsy E."/>
            <person name="Heisel S."/>
            <person name="Houmiel K.L."/>
            <person name="Jhaveri J."/>
            <person name="Lu J."/>
            <person name="Miller N.M."/>
            <person name="Norton S."/>
            <person name="Chen Q."/>
            <person name="Phoolcharoen W."/>
            <person name="Ohlin V."/>
            <person name="Ondrusek D."/>
            <person name="Pride N."/>
            <person name="Stricklin S.L."/>
            <person name="Sun J."/>
            <person name="Wheeler C."/>
            <person name="Wilson L."/>
            <person name="Zhu H."/>
            <person name="Wood D.W."/>
        </authorList>
    </citation>
    <scope>NUCLEOTIDE SEQUENCE [LARGE SCALE GENOMIC DNA]</scope>
    <source>
        <strain evidence="4">K84 / ATCC BAA-868</strain>
    </source>
</reference>
<dbReference type="InterPro" id="IPR007055">
    <property type="entry name" value="BON_dom"/>
</dbReference>
<evidence type="ECO:0000313" key="3">
    <source>
        <dbReference type="EMBL" id="ACM29328.1"/>
    </source>
</evidence>
<protein>
    <recommendedName>
        <fullName evidence="2">BON domain-containing protein</fullName>
    </recommendedName>
</protein>
<feature type="region of interest" description="Disordered" evidence="1">
    <location>
        <begin position="41"/>
        <end position="64"/>
    </location>
</feature>
<evidence type="ECO:0000256" key="1">
    <source>
        <dbReference type="SAM" id="MobiDB-lite"/>
    </source>
</evidence>